<feature type="domain" description="DCD" evidence="2">
    <location>
        <begin position="90"/>
        <end position="217"/>
    </location>
</feature>
<dbReference type="Gramene" id="PSS35330">
    <property type="protein sequence ID" value="PSS35330"/>
    <property type="gene ID" value="CEY00_Acc02534"/>
</dbReference>
<dbReference type="InParanoid" id="A0A2R6RZ88"/>
<feature type="compositionally biased region" description="Polar residues" evidence="1">
    <location>
        <begin position="13"/>
        <end position="23"/>
    </location>
</feature>
<dbReference type="Proteomes" id="UP000241394">
    <property type="component" value="Chromosome LG2"/>
</dbReference>
<proteinExistence type="predicted"/>
<reference evidence="3 4" key="1">
    <citation type="submission" date="2017-07" db="EMBL/GenBank/DDBJ databases">
        <title>An improved, manually edited Actinidia chinensis var. chinensis (kiwifruit) genome highlights the challenges associated with draft genomes and gene prediction in plants.</title>
        <authorList>
            <person name="Pilkington S."/>
            <person name="Crowhurst R."/>
            <person name="Hilario E."/>
            <person name="Nardozza S."/>
            <person name="Fraser L."/>
            <person name="Peng Y."/>
            <person name="Gunaseelan K."/>
            <person name="Simpson R."/>
            <person name="Tahir J."/>
            <person name="Deroles S."/>
            <person name="Templeton K."/>
            <person name="Luo Z."/>
            <person name="Davy M."/>
            <person name="Cheng C."/>
            <person name="Mcneilage M."/>
            <person name="Scaglione D."/>
            <person name="Liu Y."/>
            <person name="Zhang Q."/>
            <person name="Datson P."/>
            <person name="De Silva N."/>
            <person name="Gardiner S."/>
            <person name="Bassett H."/>
            <person name="Chagne D."/>
            <person name="Mccallum J."/>
            <person name="Dzierzon H."/>
            <person name="Deng C."/>
            <person name="Wang Y.-Y."/>
            <person name="Barron N."/>
            <person name="Manako K."/>
            <person name="Bowen J."/>
            <person name="Foster T."/>
            <person name="Erridge Z."/>
            <person name="Tiffin H."/>
            <person name="Waite C."/>
            <person name="Davies K."/>
            <person name="Grierson E."/>
            <person name="Laing W."/>
            <person name="Kirk R."/>
            <person name="Chen X."/>
            <person name="Wood M."/>
            <person name="Montefiori M."/>
            <person name="Brummell D."/>
            <person name="Schwinn K."/>
            <person name="Catanach A."/>
            <person name="Fullerton C."/>
            <person name="Li D."/>
            <person name="Meiyalaghan S."/>
            <person name="Nieuwenhuizen N."/>
            <person name="Read N."/>
            <person name="Prakash R."/>
            <person name="Hunter D."/>
            <person name="Zhang H."/>
            <person name="Mckenzie M."/>
            <person name="Knabel M."/>
            <person name="Harris A."/>
            <person name="Allan A."/>
            <person name="Chen A."/>
            <person name="Janssen B."/>
            <person name="Plunkett B."/>
            <person name="Dwamena C."/>
            <person name="Voogd C."/>
            <person name="Leif D."/>
            <person name="Lafferty D."/>
            <person name="Souleyre E."/>
            <person name="Varkonyi-Gasic E."/>
            <person name="Gambi F."/>
            <person name="Hanley J."/>
            <person name="Yao J.-L."/>
            <person name="Cheung J."/>
            <person name="David K."/>
            <person name="Warren B."/>
            <person name="Marsh K."/>
            <person name="Snowden K."/>
            <person name="Lin-Wang K."/>
            <person name="Brian L."/>
            <person name="Martinez-Sanchez M."/>
            <person name="Wang M."/>
            <person name="Ileperuma N."/>
            <person name="Macnee N."/>
            <person name="Campin R."/>
            <person name="Mcatee P."/>
            <person name="Drummond R."/>
            <person name="Espley R."/>
            <person name="Ireland H."/>
            <person name="Wu R."/>
            <person name="Atkinson R."/>
            <person name="Karunairetnam S."/>
            <person name="Bulley S."/>
            <person name="Chunkath S."/>
            <person name="Hanley Z."/>
            <person name="Storey R."/>
            <person name="Thrimawithana A."/>
            <person name="Thomson S."/>
            <person name="David C."/>
            <person name="Testolin R."/>
        </authorList>
    </citation>
    <scope>NUCLEOTIDE SEQUENCE [LARGE SCALE GENOMIC DNA]</scope>
    <source>
        <strain evidence="4">cv. Red5</strain>
        <tissue evidence="3">Young leaf</tissue>
    </source>
</reference>
<dbReference type="EMBL" id="NKQK01000002">
    <property type="protein sequence ID" value="PSS35330.1"/>
    <property type="molecule type" value="Genomic_DNA"/>
</dbReference>
<protein>
    <submittedName>
        <fullName evidence="3">B2 protein</fullName>
    </submittedName>
</protein>
<dbReference type="PROSITE" id="PS51222">
    <property type="entry name" value="DCD"/>
    <property type="match status" value="1"/>
</dbReference>
<dbReference type="PANTHER" id="PTHR46444:SF19">
    <property type="entry name" value="OS02G0745600 PROTEIN"/>
    <property type="match status" value="1"/>
</dbReference>
<comment type="caution">
    <text evidence="3">The sequence shown here is derived from an EMBL/GenBank/DDBJ whole genome shotgun (WGS) entry which is preliminary data.</text>
</comment>
<sequence length="589" mass="63654">MAKGKGNKFRGMHSSNPQSSSSRGIKKRFRKENKQPASRINVHAPTVPAIAPTYAFGHAYPNVPAFPSALALNASRSWADVQGETMVCRDQLSGYIFMCNGKTKGDCYRYRVFGLPAARMEVVEKIKPQMKLFLFDFDLKLLHGIYIAASNGELAIEPNAFGGKFSAQVRFEIFKDCLPLPESAFKQVVKDNYQGRSKFKQELSDEQVMNLISLFRPIAIAPPQAVASLMSSAVPAQEIEPPGFEKQSRSPAELSASYDQYLAGRHFIQAGPKHHSQHVQQTGTPFSHVPHASVAKVQTIHLSRVNARPRAEPYYLTEAYQVYCHQNPALPPQDAYNRHAVVPRDNEVLATANIPAQPYTIVPSQLSVNVHEHPRLPSSTRTAAYWAAVASEAAKEVYPTACQSLPSGSTGLGVPVTFEGAASTRLTVAENIDRELLLELGAANNNKRNPPAAAPNALVLAHATAPSQYQAPPFDGPVHLPSSSLTAGYWTSAAFVDPNQVYSGPYQWQLLASTGLGAENVPISATEAGSAENPHTGPVYDYYNYNTVLAMAPSADTSQLSSGHHQILQPGNSTLGGEHSAASLAGATT</sequence>
<feature type="region of interest" description="Disordered" evidence="1">
    <location>
        <begin position="560"/>
        <end position="589"/>
    </location>
</feature>
<dbReference type="OrthoDB" id="1656520at2759"/>
<dbReference type="PANTHER" id="PTHR46444">
    <property type="entry name" value="DCD (DEVELOPMENT AND CELL DEATH) DOMAIN PROTEIN-RELATED"/>
    <property type="match status" value="1"/>
</dbReference>
<feature type="compositionally biased region" description="Polar residues" evidence="1">
    <location>
        <begin position="560"/>
        <end position="575"/>
    </location>
</feature>
<gene>
    <name evidence="3" type="ORF">CEY00_Acc02534</name>
</gene>
<dbReference type="Pfam" id="PF10539">
    <property type="entry name" value="Dev_Cell_Death"/>
    <property type="match status" value="1"/>
</dbReference>
<dbReference type="InterPro" id="IPR013989">
    <property type="entry name" value="Dev_and_cell_death_domain"/>
</dbReference>
<accession>A0A2R6RZ88</accession>
<feature type="compositionally biased region" description="Basic residues" evidence="1">
    <location>
        <begin position="1"/>
        <end position="11"/>
    </location>
</feature>
<dbReference type="OMA" id="QINANSM"/>
<organism evidence="3 4">
    <name type="scientific">Actinidia chinensis var. chinensis</name>
    <name type="common">Chinese soft-hair kiwi</name>
    <dbReference type="NCBI Taxonomy" id="1590841"/>
    <lineage>
        <taxon>Eukaryota</taxon>
        <taxon>Viridiplantae</taxon>
        <taxon>Streptophyta</taxon>
        <taxon>Embryophyta</taxon>
        <taxon>Tracheophyta</taxon>
        <taxon>Spermatophyta</taxon>
        <taxon>Magnoliopsida</taxon>
        <taxon>eudicotyledons</taxon>
        <taxon>Gunneridae</taxon>
        <taxon>Pentapetalae</taxon>
        <taxon>asterids</taxon>
        <taxon>Ericales</taxon>
        <taxon>Actinidiaceae</taxon>
        <taxon>Actinidia</taxon>
    </lineage>
</organism>
<keyword evidence="4" id="KW-1185">Reference proteome</keyword>
<reference evidence="4" key="2">
    <citation type="journal article" date="2018" name="BMC Genomics">
        <title>A manually annotated Actinidia chinensis var. chinensis (kiwifruit) genome highlights the challenges associated with draft genomes and gene prediction in plants.</title>
        <authorList>
            <person name="Pilkington S.M."/>
            <person name="Crowhurst R."/>
            <person name="Hilario E."/>
            <person name="Nardozza S."/>
            <person name="Fraser L."/>
            <person name="Peng Y."/>
            <person name="Gunaseelan K."/>
            <person name="Simpson R."/>
            <person name="Tahir J."/>
            <person name="Deroles S.C."/>
            <person name="Templeton K."/>
            <person name="Luo Z."/>
            <person name="Davy M."/>
            <person name="Cheng C."/>
            <person name="McNeilage M."/>
            <person name="Scaglione D."/>
            <person name="Liu Y."/>
            <person name="Zhang Q."/>
            <person name="Datson P."/>
            <person name="De Silva N."/>
            <person name="Gardiner S.E."/>
            <person name="Bassett H."/>
            <person name="Chagne D."/>
            <person name="McCallum J."/>
            <person name="Dzierzon H."/>
            <person name="Deng C."/>
            <person name="Wang Y.Y."/>
            <person name="Barron L."/>
            <person name="Manako K."/>
            <person name="Bowen J."/>
            <person name="Foster T.M."/>
            <person name="Erridge Z.A."/>
            <person name="Tiffin H."/>
            <person name="Waite C.N."/>
            <person name="Davies K.M."/>
            <person name="Grierson E.P."/>
            <person name="Laing W.A."/>
            <person name="Kirk R."/>
            <person name="Chen X."/>
            <person name="Wood M."/>
            <person name="Montefiori M."/>
            <person name="Brummell D.A."/>
            <person name="Schwinn K.E."/>
            <person name="Catanach A."/>
            <person name="Fullerton C."/>
            <person name="Li D."/>
            <person name="Meiyalaghan S."/>
            <person name="Nieuwenhuizen N."/>
            <person name="Read N."/>
            <person name="Prakash R."/>
            <person name="Hunter D."/>
            <person name="Zhang H."/>
            <person name="McKenzie M."/>
            <person name="Knabel M."/>
            <person name="Harris A."/>
            <person name="Allan A.C."/>
            <person name="Gleave A."/>
            <person name="Chen A."/>
            <person name="Janssen B.J."/>
            <person name="Plunkett B."/>
            <person name="Ampomah-Dwamena C."/>
            <person name="Voogd C."/>
            <person name="Leif D."/>
            <person name="Lafferty D."/>
            <person name="Souleyre E.J.F."/>
            <person name="Varkonyi-Gasic E."/>
            <person name="Gambi F."/>
            <person name="Hanley J."/>
            <person name="Yao J.L."/>
            <person name="Cheung J."/>
            <person name="David K.M."/>
            <person name="Warren B."/>
            <person name="Marsh K."/>
            <person name="Snowden K.C."/>
            <person name="Lin-Wang K."/>
            <person name="Brian L."/>
            <person name="Martinez-Sanchez M."/>
            <person name="Wang M."/>
            <person name="Ileperuma N."/>
            <person name="Macnee N."/>
            <person name="Campin R."/>
            <person name="McAtee P."/>
            <person name="Drummond R.S.M."/>
            <person name="Espley R.V."/>
            <person name="Ireland H.S."/>
            <person name="Wu R."/>
            <person name="Atkinson R.G."/>
            <person name="Karunairetnam S."/>
            <person name="Bulley S."/>
            <person name="Chunkath S."/>
            <person name="Hanley Z."/>
            <person name="Storey R."/>
            <person name="Thrimawithana A.H."/>
            <person name="Thomson S."/>
            <person name="David C."/>
            <person name="Testolin R."/>
            <person name="Huang H."/>
            <person name="Hellens R.P."/>
            <person name="Schaffer R.J."/>
        </authorList>
    </citation>
    <scope>NUCLEOTIDE SEQUENCE [LARGE SCALE GENOMIC DNA]</scope>
    <source>
        <strain evidence="4">cv. Red5</strain>
    </source>
</reference>
<evidence type="ECO:0000259" key="2">
    <source>
        <dbReference type="PROSITE" id="PS51222"/>
    </source>
</evidence>
<evidence type="ECO:0000313" key="4">
    <source>
        <dbReference type="Proteomes" id="UP000241394"/>
    </source>
</evidence>
<name>A0A2R6RZ88_ACTCC</name>
<dbReference type="AlphaFoldDB" id="A0A2R6RZ88"/>
<feature type="region of interest" description="Disordered" evidence="1">
    <location>
        <begin position="1"/>
        <end position="38"/>
    </location>
</feature>
<dbReference type="SMART" id="SM00767">
    <property type="entry name" value="DCD"/>
    <property type="match status" value="1"/>
</dbReference>
<dbReference type="STRING" id="1590841.A0A2R6RZ88"/>
<evidence type="ECO:0000313" key="3">
    <source>
        <dbReference type="EMBL" id="PSS35330.1"/>
    </source>
</evidence>
<evidence type="ECO:0000256" key="1">
    <source>
        <dbReference type="SAM" id="MobiDB-lite"/>
    </source>
</evidence>